<evidence type="ECO:0000256" key="7">
    <source>
        <dbReference type="HAMAP-Rule" id="MF_00009"/>
    </source>
</evidence>
<evidence type="ECO:0000313" key="8">
    <source>
        <dbReference type="EMBL" id="CAE6717602.1"/>
    </source>
</evidence>
<accession>A0ABM8QVJ2</accession>
<comment type="similarity">
    <text evidence="1 7">Belongs to the endoribonuclease YbeY family.</text>
</comment>
<evidence type="ECO:0000256" key="2">
    <source>
        <dbReference type="ARBA" id="ARBA00022722"/>
    </source>
</evidence>
<dbReference type="RefSeq" id="WP_213041257.1">
    <property type="nucleotide sequence ID" value="NZ_CAJNBJ010000001.1"/>
</dbReference>
<reference evidence="8 9" key="1">
    <citation type="submission" date="2021-02" db="EMBL/GenBank/DDBJ databases">
        <authorList>
            <person name="Han P."/>
        </authorList>
    </citation>
    <scope>NUCLEOTIDE SEQUENCE [LARGE SCALE GENOMIC DNA]</scope>
    <source>
        <strain evidence="8">Candidatus Nitrospira sp. ZN2</strain>
    </source>
</reference>
<keyword evidence="7" id="KW-0690">Ribosome biogenesis</keyword>
<protein>
    <recommendedName>
        <fullName evidence="7">Endoribonuclease YbeY</fullName>
        <ecNumber evidence="7">3.1.-.-</ecNumber>
    </recommendedName>
</protein>
<comment type="function">
    <text evidence="7">Single strand-specific metallo-endoribonuclease involved in late-stage 70S ribosome quality control and in maturation of the 3' terminus of the 16S rRNA.</text>
</comment>
<dbReference type="EMBL" id="CAJNBJ010000001">
    <property type="protein sequence ID" value="CAE6717602.1"/>
    <property type="molecule type" value="Genomic_DNA"/>
</dbReference>
<evidence type="ECO:0000313" key="9">
    <source>
        <dbReference type="Proteomes" id="UP000675880"/>
    </source>
</evidence>
<dbReference type="Proteomes" id="UP000675880">
    <property type="component" value="Unassembled WGS sequence"/>
</dbReference>
<organism evidence="8 9">
    <name type="scientific">Nitrospira defluvii</name>
    <dbReference type="NCBI Taxonomy" id="330214"/>
    <lineage>
        <taxon>Bacteria</taxon>
        <taxon>Pseudomonadati</taxon>
        <taxon>Nitrospirota</taxon>
        <taxon>Nitrospiria</taxon>
        <taxon>Nitrospirales</taxon>
        <taxon>Nitrospiraceae</taxon>
        <taxon>Nitrospira</taxon>
    </lineage>
</organism>
<sequence>MPVVVGMRLRRRRLRLEQLTKLAGHILQSIGESDALLSLEIVGDVRMRRLNRLFRQRDKTTDVLAFATREGPGPPSALLGDVVISLPQAIRQSRRHQRGVDYELVVLLIHGILHLCGYDHERSEREARRMTRRERAVLRAVGRIPRLLVSGD</sequence>
<comment type="caution">
    <text evidence="8">The sequence shown here is derived from an EMBL/GenBank/DDBJ whole genome shotgun (WGS) entry which is preliminary data.</text>
</comment>
<keyword evidence="7" id="KW-0698">rRNA processing</keyword>
<dbReference type="NCBIfam" id="TIGR00043">
    <property type="entry name" value="rRNA maturation RNase YbeY"/>
    <property type="match status" value="1"/>
</dbReference>
<keyword evidence="5 7" id="KW-0378">Hydrolase</keyword>
<dbReference type="GO" id="GO:0016787">
    <property type="term" value="F:hydrolase activity"/>
    <property type="evidence" value="ECO:0007669"/>
    <property type="project" value="UniProtKB-KW"/>
</dbReference>
<gene>
    <name evidence="7 8" type="primary">ybeY</name>
    <name evidence="8" type="ORF">NSPZN2_11531</name>
</gene>
<keyword evidence="4 7" id="KW-0255">Endonuclease</keyword>
<evidence type="ECO:0000256" key="1">
    <source>
        <dbReference type="ARBA" id="ARBA00010875"/>
    </source>
</evidence>
<dbReference type="PANTHER" id="PTHR46986:SF1">
    <property type="entry name" value="ENDORIBONUCLEASE YBEY, CHLOROPLASTIC"/>
    <property type="match status" value="1"/>
</dbReference>
<evidence type="ECO:0000256" key="3">
    <source>
        <dbReference type="ARBA" id="ARBA00022723"/>
    </source>
</evidence>
<dbReference type="PANTHER" id="PTHR46986">
    <property type="entry name" value="ENDORIBONUCLEASE YBEY, CHLOROPLASTIC"/>
    <property type="match status" value="1"/>
</dbReference>
<dbReference type="Gene3D" id="3.40.390.30">
    <property type="entry name" value="Metalloproteases ('zincins'), catalytic domain"/>
    <property type="match status" value="1"/>
</dbReference>
<keyword evidence="2 7" id="KW-0540">Nuclease</keyword>
<evidence type="ECO:0000256" key="6">
    <source>
        <dbReference type="ARBA" id="ARBA00022833"/>
    </source>
</evidence>
<name>A0ABM8QVJ2_9BACT</name>
<feature type="binding site" evidence="7">
    <location>
        <position position="110"/>
    </location>
    <ligand>
        <name>Zn(2+)</name>
        <dbReference type="ChEBI" id="CHEBI:29105"/>
        <note>catalytic</note>
    </ligand>
</feature>
<dbReference type="Pfam" id="PF02130">
    <property type="entry name" value="YbeY"/>
    <property type="match status" value="1"/>
</dbReference>
<dbReference type="SUPFAM" id="SSF55486">
    <property type="entry name" value="Metalloproteases ('zincins'), catalytic domain"/>
    <property type="match status" value="1"/>
</dbReference>
<keyword evidence="3 7" id="KW-0479">Metal-binding</keyword>
<evidence type="ECO:0000256" key="5">
    <source>
        <dbReference type="ARBA" id="ARBA00022801"/>
    </source>
</evidence>
<comment type="cofactor">
    <cofactor evidence="7">
        <name>Zn(2+)</name>
        <dbReference type="ChEBI" id="CHEBI:29105"/>
    </cofactor>
    <text evidence="7">Binds 1 zinc ion.</text>
</comment>
<evidence type="ECO:0000256" key="4">
    <source>
        <dbReference type="ARBA" id="ARBA00022759"/>
    </source>
</evidence>
<dbReference type="HAMAP" id="MF_00009">
    <property type="entry name" value="Endoribonucl_YbeY"/>
    <property type="match status" value="1"/>
</dbReference>
<feature type="binding site" evidence="7">
    <location>
        <position position="114"/>
    </location>
    <ligand>
        <name>Zn(2+)</name>
        <dbReference type="ChEBI" id="CHEBI:29105"/>
        <note>catalytic</note>
    </ligand>
</feature>
<dbReference type="InterPro" id="IPR023091">
    <property type="entry name" value="MetalPrtase_cat_dom_sf_prd"/>
</dbReference>
<keyword evidence="6 7" id="KW-0862">Zinc</keyword>
<proteinExistence type="inferred from homology"/>
<keyword evidence="7" id="KW-0963">Cytoplasm</keyword>
<comment type="subcellular location">
    <subcellularLocation>
        <location evidence="7">Cytoplasm</location>
    </subcellularLocation>
</comment>
<dbReference type="InterPro" id="IPR002036">
    <property type="entry name" value="YbeY"/>
</dbReference>
<dbReference type="EC" id="3.1.-.-" evidence="7"/>
<keyword evidence="9" id="KW-1185">Reference proteome</keyword>
<feature type="binding site" evidence="7">
    <location>
        <position position="120"/>
    </location>
    <ligand>
        <name>Zn(2+)</name>
        <dbReference type="ChEBI" id="CHEBI:29105"/>
        <note>catalytic</note>
    </ligand>
</feature>